<evidence type="ECO:0000313" key="2">
    <source>
        <dbReference type="Proteomes" id="UP001422759"/>
    </source>
</evidence>
<dbReference type="Proteomes" id="UP001422759">
    <property type="component" value="Unassembled WGS sequence"/>
</dbReference>
<organism evidence="1 2">
    <name type="scientific">Kitasatospora kazusensis</name>
    <dbReference type="NCBI Taxonomy" id="407974"/>
    <lineage>
        <taxon>Bacteria</taxon>
        <taxon>Bacillati</taxon>
        <taxon>Actinomycetota</taxon>
        <taxon>Actinomycetes</taxon>
        <taxon>Kitasatosporales</taxon>
        <taxon>Streptomycetaceae</taxon>
        <taxon>Kitasatospora</taxon>
    </lineage>
</organism>
<comment type="caution">
    <text evidence="1">The sequence shown here is derived from an EMBL/GenBank/DDBJ whole genome shotgun (WGS) entry which is preliminary data.</text>
</comment>
<name>A0ABP5M0Y3_9ACTN</name>
<gene>
    <name evidence="1" type="ORF">GCM10009760_61620</name>
</gene>
<accession>A0ABP5M0Y3</accession>
<keyword evidence="2" id="KW-1185">Reference proteome</keyword>
<proteinExistence type="predicted"/>
<evidence type="ECO:0008006" key="3">
    <source>
        <dbReference type="Google" id="ProtNLM"/>
    </source>
</evidence>
<dbReference type="EMBL" id="BAAANT010000068">
    <property type="protein sequence ID" value="GAA2158521.1"/>
    <property type="molecule type" value="Genomic_DNA"/>
</dbReference>
<protein>
    <recommendedName>
        <fullName evidence="3">Transposase</fullName>
    </recommendedName>
</protein>
<sequence>MVERTLSWLMRSRRLVRDYETLPAVHEQMVLWSMTMLMSRRLARWRA</sequence>
<reference evidence="2" key="1">
    <citation type="journal article" date="2019" name="Int. J. Syst. Evol. Microbiol.">
        <title>The Global Catalogue of Microorganisms (GCM) 10K type strain sequencing project: providing services to taxonomists for standard genome sequencing and annotation.</title>
        <authorList>
            <consortium name="The Broad Institute Genomics Platform"/>
            <consortium name="The Broad Institute Genome Sequencing Center for Infectious Disease"/>
            <person name="Wu L."/>
            <person name="Ma J."/>
        </authorList>
    </citation>
    <scope>NUCLEOTIDE SEQUENCE [LARGE SCALE GENOMIC DNA]</scope>
    <source>
        <strain evidence="2">JCM 14560</strain>
    </source>
</reference>
<evidence type="ECO:0000313" key="1">
    <source>
        <dbReference type="EMBL" id="GAA2158521.1"/>
    </source>
</evidence>